<dbReference type="PROSITE" id="PS51186">
    <property type="entry name" value="GNAT"/>
    <property type="match status" value="1"/>
</dbReference>
<dbReference type="SUPFAM" id="SSF55729">
    <property type="entry name" value="Acyl-CoA N-acyltransferases (Nat)"/>
    <property type="match status" value="1"/>
</dbReference>
<dbReference type="InterPro" id="IPR000182">
    <property type="entry name" value="GNAT_dom"/>
</dbReference>
<dbReference type="RefSeq" id="WP_249477184.1">
    <property type="nucleotide sequence ID" value="NZ_CP097218.1"/>
</dbReference>
<keyword evidence="1" id="KW-0808">Transferase</keyword>
<dbReference type="PANTHER" id="PTHR43877">
    <property type="entry name" value="AMINOALKYLPHOSPHONATE N-ACETYLTRANSFERASE-RELATED-RELATED"/>
    <property type="match status" value="1"/>
</dbReference>
<name>A0ABY4N0X4_9MICO</name>
<sequence>MSAGPLVPTLTHEPEETMVDIIRAREDDWSLVREIRLRSLSTDPEAFGQTWEHESTYDDSAWRERIEAAAWFLAVENEQPVAVVASRHEADSPENERELQAMWVTPEARKGGIAQKLAQSVCSWAKEDGADTVTLYVGPENTGARKTYEALGFADTGDRWEVVEDDPRSSWIKMSRSV</sequence>
<evidence type="ECO:0000256" key="2">
    <source>
        <dbReference type="ARBA" id="ARBA00023315"/>
    </source>
</evidence>
<proteinExistence type="predicted"/>
<evidence type="ECO:0000313" key="5">
    <source>
        <dbReference type="Proteomes" id="UP001055868"/>
    </source>
</evidence>
<dbReference type="CDD" id="cd04301">
    <property type="entry name" value="NAT_SF"/>
    <property type="match status" value="1"/>
</dbReference>
<dbReference type="InterPro" id="IPR016181">
    <property type="entry name" value="Acyl_CoA_acyltransferase"/>
</dbReference>
<evidence type="ECO:0000256" key="1">
    <source>
        <dbReference type="ARBA" id="ARBA00022679"/>
    </source>
</evidence>
<reference evidence="4" key="1">
    <citation type="submission" date="2022-05" db="EMBL/GenBank/DDBJ databases">
        <title>Genomic analysis of Brachybacterium sp. CBA3104.</title>
        <authorList>
            <person name="Roh S.W."/>
            <person name="Kim Y.B."/>
            <person name="Kim Y."/>
        </authorList>
    </citation>
    <scope>NUCLEOTIDE SEQUENCE</scope>
    <source>
        <strain evidence="4">CBA3104</strain>
    </source>
</reference>
<evidence type="ECO:0000259" key="3">
    <source>
        <dbReference type="PROSITE" id="PS51186"/>
    </source>
</evidence>
<accession>A0ABY4N0X4</accession>
<keyword evidence="2" id="KW-0012">Acyltransferase</keyword>
<gene>
    <name evidence="4" type="ORF">M4486_10905</name>
</gene>
<evidence type="ECO:0000313" key="4">
    <source>
        <dbReference type="EMBL" id="UQN28161.1"/>
    </source>
</evidence>
<dbReference type="Gene3D" id="3.40.630.30">
    <property type="match status" value="1"/>
</dbReference>
<feature type="domain" description="N-acetyltransferase" evidence="3">
    <location>
        <begin position="19"/>
        <end position="178"/>
    </location>
</feature>
<protein>
    <submittedName>
        <fullName evidence="4">GNAT family N-acetyltransferase</fullName>
    </submittedName>
</protein>
<dbReference type="Proteomes" id="UP001055868">
    <property type="component" value="Chromosome"/>
</dbReference>
<organism evidence="4 5">
    <name type="scientific">Brachybacterium kimchii</name>
    <dbReference type="NCBI Taxonomy" id="2942909"/>
    <lineage>
        <taxon>Bacteria</taxon>
        <taxon>Bacillati</taxon>
        <taxon>Actinomycetota</taxon>
        <taxon>Actinomycetes</taxon>
        <taxon>Micrococcales</taxon>
        <taxon>Dermabacteraceae</taxon>
        <taxon>Brachybacterium</taxon>
    </lineage>
</organism>
<dbReference type="InterPro" id="IPR050832">
    <property type="entry name" value="Bact_Acetyltransf"/>
</dbReference>
<dbReference type="Pfam" id="PF00583">
    <property type="entry name" value="Acetyltransf_1"/>
    <property type="match status" value="1"/>
</dbReference>
<keyword evidence="5" id="KW-1185">Reference proteome</keyword>
<dbReference type="EMBL" id="CP097218">
    <property type="protein sequence ID" value="UQN28161.1"/>
    <property type="molecule type" value="Genomic_DNA"/>
</dbReference>